<evidence type="ECO:0000313" key="3">
    <source>
        <dbReference type="Proteomes" id="UP001208570"/>
    </source>
</evidence>
<reference evidence="2" key="1">
    <citation type="journal article" date="2023" name="Mol. Biol. Evol.">
        <title>Third-Generation Sequencing Reveals the Adaptive Role of the Epigenome in Three Deep-Sea Polychaetes.</title>
        <authorList>
            <person name="Perez M."/>
            <person name="Aroh O."/>
            <person name="Sun Y."/>
            <person name="Lan Y."/>
            <person name="Juniper S.K."/>
            <person name="Young C.R."/>
            <person name="Angers B."/>
            <person name="Qian P.Y."/>
        </authorList>
    </citation>
    <scope>NUCLEOTIDE SEQUENCE</scope>
    <source>
        <strain evidence="2">P08H-3</strain>
    </source>
</reference>
<evidence type="ECO:0000313" key="2">
    <source>
        <dbReference type="EMBL" id="KAK2149342.1"/>
    </source>
</evidence>
<feature type="region of interest" description="Disordered" evidence="1">
    <location>
        <begin position="20"/>
        <end position="57"/>
    </location>
</feature>
<feature type="compositionally biased region" description="Low complexity" evidence="1">
    <location>
        <begin position="39"/>
        <end position="52"/>
    </location>
</feature>
<dbReference type="AlphaFoldDB" id="A0AAD9JAR7"/>
<dbReference type="EMBL" id="JAODUP010000456">
    <property type="protein sequence ID" value="KAK2149342.1"/>
    <property type="molecule type" value="Genomic_DNA"/>
</dbReference>
<evidence type="ECO:0008006" key="4">
    <source>
        <dbReference type="Google" id="ProtNLM"/>
    </source>
</evidence>
<gene>
    <name evidence="2" type="ORF">LSH36_455g07085</name>
</gene>
<evidence type="ECO:0000256" key="1">
    <source>
        <dbReference type="SAM" id="MobiDB-lite"/>
    </source>
</evidence>
<dbReference type="PANTHER" id="PTHR34153:SF2">
    <property type="entry name" value="SI:CH211-262H13.3-RELATED"/>
    <property type="match status" value="1"/>
</dbReference>
<dbReference type="PANTHER" id="PTHR34153">
    <property type="entry name" value="SI:CH211-262H13.3-RELATED-RELATED"/>
    <property type="match status" value="1"/>
</dbReference>
<name>A0AAD9JAR7_9ANNE</name>
<dbReference type="Proteomes" id="UP001208570">
    <property type="component" value="Unassembled WGS sequence"/>
</dbReference>
<protein>
    <recommendedName>
        <fullName evidence="4">DUF4806 domain-containing protein</fullName>
    </recommendedName>
</protein>
<comment type="caution">
    <text evidence="2">The sequence shown here is derived from an EMBL/GenBank/DDBJ whole genome shotgun (WGS) entry which is preliminary data.</text>
</comment>
<sequence length="308" mass="34171">MKQICLGYKRKCSSVYCSAHPKRHTSSGRCSSDDDDDNNSLTTSMPTSSLTQSHKECHSTRHIIKKEINDTDSELTYVERARSENSVCLNKDDQPVTLASVDSEDEDELRDLLLSAGLAKWASFNVSVLKKLDSVISNQNAQMITLKKIADATRGMEEDDLVEDIIPAPIDSVEELNRFNSKLGDPKFNKKLIYVLSAIGGSNCQDTVHRIMKALGTNNLWGQYSLKGMKGKLPLQDLPVCKVVIKGAISGMLKYAPRRQGGYKFQQQLKTEVSALSIGVPFESSSEEDRIKPLSMIDCFKRSPGSED</sequence>
<proteinExistence type="predicted"/>
<keyword evidence="3" id="KW-1185">Reference proteome</keyword>
<accession>A0AAD9JAR7</accession>
<organism evidence="2 3">
    <name type="scientific">Paralvinella palmiformis</name>
    <dbReference type="NCBI Taxonomy" id="53620"/>
    <lineage>
        <taxon>Eukaryota</taxon>
        <taxon>Metazoa</taxon>
        <taxon>Spiralia</taxon>
        <taxon>Lophotrochozoa</taxon>
        <taxon>Annelida</taxon>
        <taxon>Polychaeta</taxon>
        <taxon>Sedentaria</taxon>
        <taxon>Canalipalpata</taxon>
        <taxon>Terebellida</taxon>
        <taxon>Terebelliformia</taxon>
        <taxon>Alvinellidae</taxon>
        <taxon>Paralvinella</taxon>
    </lineage>
</organism>